<dbReference type="Proteomes" id="UP000053660">
    <property type="component" value="Unassembled WGS sequence"/>
</dbReference>
<gene>
    <name evidence="1" type="ORF">OESDEN_24134</name>
</gene>
<protein>
    <submittedName>
        <fullName evidence="1">Uncharacterized protein</fullName>
    </submittedName>
</protein>
<evidence type="ECO:0000313" key="1">
    <source>
        <dbReference type="EMBL" id="KHJ76246.1"/>
    </source>
</evidence>
<evidence type="ECO:0000313" key="2">
    <source>
        <dbReference type="Proteomes" id="UP000053660"/>
    </source>
</evidence>
<name>A0A0B1RX84_OESDE</name>
<organism evidence="1 2">
    <name type="scientific">Oesophagostomum dentatum</name>
    <name type="common">Nodular worm</name>
    <dbReference type="NCBI Taxonomy" id="61180"/>
    <lineage>
        <taxon>Eukaryota</taxon>
        <taxon>Metazoa</taxon>
        <taxon>Ecdysozoa</taxon>
        <taxon>Nematoda</taxon>
        <taxon>Chromadorea</taxon>
        <taxon>Rhabditida</taxon>
        <taxon>Rhabditina</taxon>
        <taxon>Rhabditomorpha</taxon>
        <taxon>Strongyloidea</taxon>
        <taxon>Strongylidae</taxon>
        <taxon>Oesophagostomum</taxon>
    </lineage>
</organism>
<dbReference type="EMBL" id="KN611946">
    <property type="protein sequence ID" value="KHJ76246.1"/>
    <property type="molecule type" value="Genomic_DNA"/>
</dbReference>
<reference evidence="1 2" key="1">
    <citation type="submission" date="2014-03" db="EMBL/GenBank/DDBJ databases">
        <title>Draft genome of the hookworm Oesophagostomum dentatum.</title>
        <authorList>
            <person name="Mitreva M."/>
        </authorList>
    </citation>
    <scope>NUCLEOTIDE SEQUENCE [LARGE SCALE GENOMIC DNA]</scope>
    <source>
        <strain evidence="1 2">OD-Hann</strain>
    </source>
</reference>
<keyword evidence="2" id="KW-1185">Reference proteome</keyword>
<proteinExistence type="predicted"/>
<dbReference type="AlphaFoldDB" id="A0A0B1RX84"/>
<accession>A0A0B1RX84</accession>
<sequence>MKVTQIKPMRSSFTFTCGGMVSRSKMGHFVLSMIPQTNHSSKVLRKGTFESMYIPESTAILWNVLYLKYRCYKRRSRKKTLCCRIFLMGSRSNAALECRWAIKFCHMYGIYRRCFRYVQIRIEKVRFLLVRLASAVTVQSVTLSTIFINFAGEIAFNAIRLNGS</sequence>